<dbReference type="EMBL" id="APHR01000079">
    <property type="protein sequence ID" value="EMR11977.1"/>
    <property type="molecule type" value="Genomic_DNA"/>
</dbReference>
<sequence length="42" mass="4868">MFQLSMVLQVFLGARIFREAHFRSRMMACLVMVMGSLLVLYA</sequence>
<gene>
    <name evidence="2" type="ORF">MPL1_12823</name>
</gene>
<evidence type="ECO:0000256" key="1">
    <source>
        <dbReference type="SAM" id="Phobius"/>
    </source>
</evidence>
<keyword evidence="1" id="KW-0812">Transmembrane</keyword>
<keyword evidence="1" id="KW-1133">Transmembrane helix</keyword>
<comment type="caution">
    <text evidence="2">The sequence shown here is derived from an EMBL/GenBank/DDBJ whole genome shotgun (WGS) entry which is preliminary data.</text>
</comment>
<reference evidence="2 3" key="1">
    <citation type="journal article" date="2013" name="Genome Announc.">
        <title>Draft Genome Sequence of Methylophaga lonarensis MPLT, a Haloalkaliphilic (Non-Methane-Utilizing) Methylotroph.</title>
        <authorList>
            <person name="Shetty S.A."/>
            <person name="Marathe N.P."/>
            <person name="Munot H."/>
            <person name="Antony C.P."/>
            <person name="Dhotre D.P."/>
            <person name="Murrell J.C."/>
            <person name="Shouche Y.S."/>
        </authorList>
    </citation>
    <scope>NUCLEOTIDE SEQUENCE [LARGE SCALE GENOMIC DNA]</scope>
    <source>
        <strain evidence="2 3">MPL</strain>
    </source>
</reference>
<dbReference type="PATRIC" id="fig|1286106.3.peg.2560"/>
<dbReference type="AlphaFoldDB" id="M7NXH0"/>
<organism evidence="2 3">
    <name type="scientific">Methylophaga lonarensis MPL</name>
    <dbReference type="NCBI Taxonomy" id="1286106"/>
    <lineage>
        <taxon>Bacteria</taxon>
        <taxon>Pseudomonadati</taxon>
        <taxon>Pseudomonadota</taxon>
        <taxon>Gammaproteobacteria</taxon>
        <taxon>Thiotrichales</taxon>
        <taxon>Piscirickettsiaceae</taxon>
        <taxon>Methylophaga</taxon>
    </lineage>
</organism>
<evidence type="ECO:0000313" key="3">
    <source>
        <dbReference type="Proteomes" id="UP000012019"/>
    </source>
</evidence>
<proteinExistence type="predicted"/>
<protein>
    <submittedName>
        <fullName evidence="2">Uncharacterized protein</fullName>
    </submittedName>
</protein>
<keyword evidence="3" id="KW-1185">Reference proteome</keyword>
<feature type="transmembrane region" description="Helical" evidence="1">
    <location>
        <begin position="20"/>
        <end position="41"/>
    </location>
</feature>
<name>M7NXH0_9GAMM</name>
<keyword evidence="1" id="KW-0472">Membrane</keyword>
<dbReference type="Proteomes" id="UP000012019">
    <property type="component" value="Unassembled WGS sequence"/>
</dbReference>
<accession>M7NXH0</accession>
<evidence type="ECO:0000313" key="2">
    <source>
        <dbReference type="EMBL" id="EMR11977.1"/>
    </source>
</evidence>